<sequence length="413" mass="45791">MDIEMYGKMSLKGAEVREIANSKDSVIQLVEAKLRFGYLSTGQEDAKRRIYRSRRKGCKCKTTDSRVMGLAAPWYRGGEASVESSIPCSHGGRALVVRGAEEVHGEYRGKLQVSRQGRRAEAKELHKTSVDRLLIKIAKSEGLCVNARVLDQGTKYAIRDIVPFLLRRVGDKCDEEDGIIREATIIEKETKGKKKREREERRRRRRAPLPSPNVAPPSSSSTPTTGRRCLSHCPRPFLPQQQHTLCAVMLSSLICRQNLYCYPISPAPTVGQCCRSRCLPCSQLQTPLGAPHANAIASSRCRSPRRTTAALTFLPRFLVGPRYRSPHRTLAASFSSLCCSRLCHSSCPPLPSLIAGYCLLPLVPIANAVAVLPTAYCHCQLLATAATLSSNLLCFLRLNLPFLLSYRNLLLDC</sequence>
<feature type="compositionally biased region" description="Basic residues" evidence="1">
    <location>
        <begin position="191"/>
        <end position="207"/>
    </location>
</feature>
<dbReference type="AlphaFoldDB" id="A0A426X3P4"/>
<accession>A0A426X3P4</accession>
<feature type="compositionally biased region" description="Low complexity" evidence="1">
    <location>
        <begin position="216"/>
        <end position="225"/>
    </location>
</feature>
<feature type="region of interest" description="Disordered" evidence="1">
    <location>
        <begin position="190"/>
        <end position="227"/>
    </location>
</feature>
<protein>
    <submittedName>
        <fullName evidence="2">Uncharacterized protein</fullName>
    </submittedName>
</protein>
<dbReference type="EMBL" id="AMZH03027591">
    <property type="protein sequence ID" value="RRT34089.1"/>
    <property type="molecule type" value="Genomic_DNA"/>
</dbReference>
<evidence type="ECO:0000313" key="2">
    <source>
        <dbReference type="EMBL" id="RRT34089.1"/>
    </source>
</evidence>
<proteinExistence type="predicted"/>
<reference evidence="2 3" key="1">
    <citation type="journal article" date="2014" name="Agronomy (Basel)">
        <title>A Draft Genome Sequence for Ensete ventricosum, the Drought-Tolerant Tree Against Hunger.</title>
        <authorList>
            <person name="Harrison J."/>
            <person name="Moore K.A."/>
            <person name="Paszkiewicz K."/>
            <person name="Jones T."/>
            <person name="Grant M."/>
            <person name="Ambacheew D."/>
            <person name="Muzemil S."/>
            <person name="Studholme D.J."/>
        </authorList>
    </citation>
    <scope>NUCLEOTIDE SEQUENCE [LARGE SCALE GENOMIC DNA]</scope>
</reference>
<dbReference type="Proteomes" id="UP000287651">
    <property type="component" value="Unassembled WGS sequence"/>
</dbReference>
<name>A0A426X3P4_ENSVE</name>
<comment type="caution">
    <text evidence="2">The sequence shown here is derived from an EMBL/GenBank/DDBJ whole genome shotgun (WGS) entry which is preliminary data.</text>
</comment>
<organism evidence="2 3">
    <name type="scientific">Ensete ventricosum</name>
    <name type="common">Abyssinian banana</name>
    <name type="synonym">Musa ensete</name>
    <dbReference type="NCBI Taxonomy" id="4639"/>
    <lineage>
        <taxon>Eukaryota</taxon>
        <taxon>Viridiplantae</taxon>
        <taxon>Streptophyta</taxon>
        <taxon>Embryophyta</taxon>
        <taxon>Tracheophyta</taxon>
        <taxon>Spermatophyta</taxon>
        <taxon>Magnoliopsida</taxon>
        <taxon>Liliopsida</taxon>
        <taxon>Zingiberales</taxon>
        <taxon>Musaceae</taxon>
        <taxon>Ensete</taxon>
    </lineage>
</organism>
<evidence type="ECO:0000256" key="1">
    <source>
        <dbReference type="SAM" id="MobiDB-lite"/>
    </source>
</evidence>
<gene>
    <name evidence="2" type="ORF">B296_00044484</name>
</gene>
<evidence type="ECO:0000313" key="3">
    <source>
        <dbReference type="Proteomes" id="UP000287651"/>
    </source>
</evidence>